<evidence type="ECO:0000313" key="3">
    <source>
        <dbReference type="Proteomes" id="UP001307889"/>
    </source>
</evidence>
<sequence length="328" mass="36843">MYSSKERLKKRTGKNKVDRPEFLKLLVQEYRTTKSSEAKRQVLANLANFAYDPINYEWLRNLDVVQLFLEELASADEKIVEFAIGGLCNLCLDFKNKDLILGIPGGLSSVKNCLNSSNQETVNTAVTLLMYLITPKSKPAIKTEDTLELMVAFSRNPNKRVSNLARIFLEDYCDPCEVTAAERRVDRLLQGQIQNEVSSIPLPEFSGSYYSVSVERLVTRDDVESFAKLSGDFNPIHFKDKKPIVHGALLNSFLSGVIGTKLPGPGTILSSQNFRYPNPCYAEDIIVIQVSVERLRKITTCEYRISRKSDDATLMEGSAKVIIRMPSG</sequence>
<dbReference type="SUPFAM" id="SSF48371">
    <property type="entry name" value="ARM repeat"/>
    <property type="match status" value="1"/>
</dbReference>
<feature type="domain" description="MaoC-like" evidence="1">
    <location>
        <begin position="213"/>
        <end position="299"/>
    </location>
</feature>
<dbReference type="CDD" id="cd03449">
    <property type="entry name" value="R_hydratase"/>
    <property type="match status" value="1"/>
</dbReference>
<dbReference type="InterPro" id="IPR042462">
    <property type="entry name" value="ARMC7"/>
</dbReference>
<dbReference type="PANTHER" id="PTHR46263:SF1">
    <property type="entry name" value="ARMADILLO REPEAT-CONTAINING PROTEIN 7"/>
    <property type="match status" value="1"/>
</dbReference>
<reference evidence="2 3" key="1">
    <citation type="submission" date="2023-09" db="EMBL/GenBank/DDBJ databases">
        <title>Nesidiocoris tenuis whole genome shotgun sequence.</title>
        <authorList>
            <person name="Shibata T."/>
            <person name="Shimoda M."/>
            <person name="Kobayashi T."/>
            <person name="Uehara T."/>
        </authorList>
    </citation>
    <scope>NUCLEOTIDE SEQUENCE [LARGE SCALE GENOMIC DNA]</scope>
    <source>
        <strain evidence="2 3">Japan</strain>
    </source>
</reference>
<name>A0ABN7BDK5_9HEMI</name>
<proteinExistence type="predicted"/>
<dbReference type="InterPro" id="IPR011989">
    <property type="entry name" value="ARM-like"/>
</dbReference>
<dbReference type="Gene3D" id="1.25.10.10">
    <property type="entry name" value="Leucine-rich Repeat Variant"/>
    <property type="match status" value="1"/>
</dbReference>
<dbReference type="InterPro" id="IPR016024">
    <property type="entry name" value="ARM-type_fold"/>
</dbReference>
<dbReference type="PANTHER" id="PTHR46263">
    <property type="entry name" value="ARMADILLO REPEAT-CONTAINING PROTEIN 7"/>
    <property type="match status" value="1"/>
</dbReference>
<gene>
    <name evidence="2" type="ORF">NTJ_15278</name>
</gene>
<dbReference type="SUPFAM" id="SSF54637">
    <property type="entry name" value="Thioesterase/thiol ester dehydrase-isomerase"/>
    <property type="match status" value="1"/>
</dbReference>
<protein>
    <submittedName>
        <fullName evidence="2">MaoC like domain</fullName>
    </submittedName>
</protein>
<organism evidence="2 3">
    <name type="scientific">Nesidiocoris tenuis</name>
    <dbReference type="NCBI Taxonomy" id="355587"/>
    <lineage>
        <taxon>Eukaryota</taxon>
        <taxon>Metazoa</taxon>
        <taxon>Ecdysozoa</taxon>
        <taxon>Arthropoda</taxon>
        <taxon>Hexapoda</taxon>
        <taxon>Insecta</taxon>
        <taxon>Pterygota</taxon>
        <taxon>Neoptera</taxon>
        <taxon>Paraneoptera</taxon>
        <taxon>Hemiptera</taxon>
        <taxon>Heteroptera</taxon>
        <taxon>Panheteroptera</taxon>
        <taxon>Cimicomorpha</taxon>
        <taxon>Miridae</taxon>
        <taxon>Dicyphina</taxon>
        <taxon>Nesidiocoris</taxon>
    </lineage>
</organism>
<dbReference type="Pfam" id="PF01575">
    <property type="entry name" value="MaoC_dehydratas"/>
    <property type="match status" value="1"/>
</dbReference>
<dbReference type="InterPro" id="IPR002539">
    <property type="entry name" value="MaoC-like_dom"/>
</dbReference>
<dbReference type="InterPro" id="IPR029069">
    <property type="entry name" value="HotDog_dom_sf"/>
</dbReference>
<evidence type="ECO:0000313" key="2">
    <source>
        <dbReference type="EMBL" id="BET02460.1"/>
    </source>
</evidence>
<dbReference type="Proteomes" id="UP001307889">
    <property type="component" value="Chromosome 14"/>
</dbReference>
<dbReference type="EMBL" id="AP028922">
    <property type="protein sequence ID" value="BET02460.1"/>
    <property type="molecule type" value="Genomic_DNA"/>
</dbReference>
<dbReference type="Gene3D" id="3.10.129.10">
    <property type="entry name" value="Hotdog Thioesterase"/>
    <property type="match status" value="1"/>
</dbReference>
<accession>A0ABN7BDK5</accession>
<evidence type="ECO:0000259" key="1">
    <source>
        <dbReference type="Pfam" id="PF01575"/>
    </source>
</evidence>
<keyword evidence="3" id="KW-1185">Reference proteome</keyword>